<protein>
    <submittedName>
        <fullName evidence="1">Uncharacterized protein</fullName>
    </submittedName>
</protein>
<name>A0A173GDP3_9CAUD</name>
<reference evidence="2" key="1">
    <citation type="submission" date="2016-03" db="EMBL/GenBank/DDBJ databases">
        <authorList>
            <person name="Sharma R."/>
            <person name="Simister A.R."/>
            <person name="Berg J.A."/>
            <person name="Jensen G.L."/>
            <person name="Keele B.R."/>
            <person name="Ward M.E.H."/>
            <person name="Breakwell D.P."/>
            <person name="Hope S."/>
            <person name="Grose J.H."/>
        </authorList>
    </citation>
    <scope>NUCLEOTIDE SEQUENCE [LARGE SCALE GENOMIC DNA]</scope>
</reference>
<dbReference type="Proteomes" id="UP000222975">
    <property type="component" value="Segment"/>
</dbReference>
<accession>A0A173GDP3</accession>
<proteinExistence type="predicted"/>
<organism evidence="1 2">
    <name type="scientific">Erwinia phage vB_EamM_Simmy50</name>
    <dbReference type="NCBI Taxonomy" id="1815988"/>
    <lineage>
        <taxon>Viruses</taxon>
        <taxon>Duplodnaviria</taxon>
        <taxon>Heunggongvirae</taxon>
        <taxon>Uroviricota</taxon>
        <taxon>Caudoviricetes</taxon>
        <taxon>Chimalliviridae</taxon>
        <taxon>Agricanvirus</taxon>
        <taxon>Agricanvirus simmy50</taxon>
    </lineage>
</organism>
<sequence length="114" mass="12780">MEIVHQLDLSHGWEPFNRLKAAFAKKPPEAIYITAWVAHGYKGNLIGDEQVVKGSCQECRIDVTHIFFPSRPEILIGLSSFINTINRDGPVKIPAWTGSITLCLELAISYTDRI</sequence>
<dbReference type="EMBL" id="KU886223">
    <property type="protein sequence ID" value="ANH51740.1"/>
    <property type="molecule type" value="Genomic_DNA"/>
</dbReference>
<gene>
    <name evidence="1" type="ORF">SIMMY50_282</name>
</gene>
<evidence type="ECO:0000313" key="2">
    <source>
        <dbReference type="Proteomes" id="UP000222975"/>
    </source>
</evidence>
<keyword evidence="2" id="KW-1185">Reference proteome</keyword>
<evidence type="ECO:0000313" key="1">
    <source>
        <dbReference type="EMBL" id="ANH51740.1"/>
    </source>
</evidence>